<evidence type="ECO:0000256" key="4">
    <source>
        <dbReference type="SAM" id="Phobius"/>
    </source>
</evidence>
<dbReference type="EMBL" id="JASPDQ010000003">
    <property type="protein sequence ID" value="MDK8601242.1"/>
    <property type="molecule type" value="Genomic_DNA"/>
</dbReference>
<dbReference type="GO" id="GO:0008658">
    <property type="term" value="F:penicillin binding"/>
    <property type="evidence" value="ECO:0007669"/>
    <property type="project" value="InterPro"/>
</dbReference>
<organism evidence="7 9">
    <name type="scientific">Trueperella bernardiae</name>
    <dbReference type="NCBI Taxonomy" id="59561"/>
    <lineage>
        <taxon>Bacteria</taxon>
        <taxon>Bacillati</taxon>
        <taxon>Actinomycetota</taxon>
        <taxon>Actinomycetes</taxon>
        <taxon>Actinomycetales</taxon>
        <taxon>Actinomycetaceae</taxon>
        <taxon>Trueperella</taxon>
    </lineage>
</organism>
<evidence type="ECO:0000313" key="9">
    <source>
        <dbReference type="Proteomes" id="UP000054404"/>
    </source>
</evidence>
<dbReference type="PANTHER" id="PTHR30627:SF1">
    <property type="entry name" value="PEPTIDOGLYCAN D,D-TRANSPEPTIDASE FTSI"/>
    <property type="match status" value="1"/>
</dbReference>
<dbReference type="EMBL" id="LNIZ01000001">
    <property type="protein sequence ID" value="KTF04813.1"/>
    <property type="molecule type" value="Genomic_DNA"/>
</dbReference>
<dbReference type="Proteomes" id="UP000054404">
    <property type="component" value="Unassembled WGS sequence"/>
</dbReference>
<evidence type="ECO:0000313" key="8">
    <source>
        <dbReference type="EMBL" id="MDK8601242.1"/>
    </source>
</evidence>
<dbReference type="InterPro" id="IPR001460">
    <property type="entry name" value="PCN-bd_Tpept"/>
</dbReference>
<dbReference type="Pfam" id="PF00905">
    <property type="entry name" value="Transpeptidase"/>
    <property type="match status" value="1"/>
</dbReference>
<dbReference type="InterPro" id="IPR050515">
    <property type="entry name" value="Beta-lactam/transpept"/>
</dbReference>
<feature type="domain" description="Penicillin-binding protein dimerisation" evidence="6">
    <location>
        <begin position="80"/>
        <end position="248"/>
    </location>
</feature>
<evidence type="ECO:0000259" key="6">
    <source>
        <dbReference type="Pfam" id="PF03717"/>
    </source>
</evidence>
<dbReference type="PANTHER" id="PTHR30627">
    <property type="entry name" value="PEPTIDOGLYCAN D,D-TRANSPEPTIDASE"/>
    <property type="match status" value="1"/>
</dbReference>
<keyword evidence="3 4" id="KW-0472">Membrane</keyword>
<feature type="domain" description="Penicillin-binding protein transpeptidase" evidence="5">
    <location>
        <begin position="290"/>
        <end position="593"/>
    </location>
</feature>
<dbReference type="SUPFAM" id="SSF56601">
    <property type="entry name" value="beta-lactamase/transpeptidase-like"/>
    <property type="match status" value="1"/>
</dbReference>
<evidence type="ECO:0000256" key="1">
    <source>
        <dbReference type="ARBA" id="ARBA00004370"/>
    </source>
</evidence>
<dbReference type="InterPro" id="IPR036138">
    <property type="entry name" value="PBP_dimer_sf"/>
</dbReference>
<keyword evidence="7" id="KW-0328">Glycosyltransferase</keyword>
<comment type="similarity">
    <text evidence="2">Belongs to the transpeptidase family.</text>
</comment>
<dbReference type="GO" id="GO:0016757">
    <property type="term" value="F:glycosyltransferase activity"/>
    <property type="evidence" value="ECO:0007669"/>
    <property type="project" value="UniProtKB-KW"/>
</dbReference>
<dbReference type="PATRIC" id="fig|59561.3.peg.113"/>
<feature type="transmembrane region" description="Helical" evidence="4">
    <location>
        <begin position="39"/>
        <end position="57"/>
    </location>
</feature>
<reference evidence="8" key="2">
    <citation type="submission" date="2023-05" db="EMBL/GenBank/DDBJ databases">
        <title>Genomic Catalog of Human Bladder Bacteria.</title>
        <authorList>
            <person name="Du J."/>
        </authorList>
    </citation>
    <scope>NUCLEOTIDE SEQUENCE</scope>
    <source>
        <strain evidence="8">UMB1304A</strain>
    </source>
</reference>
<protein>
    <submittedName>
        <fullName evidence="8">Penicillin-binding protein 2</fullName>
    </submittedName>
    <submittedName>
        <fullName evidence="7">Penicillin-binding protein PbpB</fullName>
        <ecNumber evidence="7">2.4.1.129</ecNumber>
    </submittedName>
</protein>
<accession>A0A0W1KMN7</accession>
<dbReference type="InterPro" id="IPR012338">
    <property type="entry name" value="Beta-lactam/transpept-like"/>
</dbReference>
<dbReference type="GO" id="GO:0071555">
    <property type="term" value="P:cell wall organization"/>
    <property type="evidence" value="ECO:0007669"/>
    <property type="project" value="TreeGrafter"/>
</dbReference>
<comment type="subcellular location">
    <subcellularLocation>
        <location evidence="1">Membrane</location>
    </subcellularLocation>
</comment>
<evidence type="ECO:0000259" key="5">
    <source>
        <dbReference type="Pfam" id="PF00905"/>
    </source>
</evidence>
<dbReference type="GO" id="GO:0005886">
    <property type="term" value="C:plasma membrane"/>
    <property type="evidence" value="ECO:0007669"/>
    <property type="project" value="TreeGrafter"/>
</dbReference>
<reference evidence="7 9" key="1">
    <citation type="submission" date="2015-11" db="EMBL/GenBank/DDBJ databases">
        <title>Draft Genome Sequence of the Type Strain Trueperella bernardiae LCDC 89-0504T, Isolated from Blood Culture.</title>
        <authorList>
            <person name="Bernier A.-M."/>
            <person name="Bernard K."/>
        </authorList>
    </citation>
    <scope>NUCLEOTIDE SEQUENCE [LARGE SCALE GENOMIC DNA]</scope>
    <source>
        <strain evidence="7 9">LCDC 89-0504</strain>
    </source>
</reference>
<dbReference type="EC" id="2.4.1.129" evidence="7"/>
<gene>
    <name evidence="7" type="primary">pbpB</name>
    <name evidence="7" type="ORF">AQZ59_00113</name>
    <name evidence="8" type="ORF">QP858_02060</name>
</gene>
<name>A0A0W1KMN7_9ACTO</name>
<keyword evidence="9" id="KW-1185">Reference proteome</keyword>
<dbReference type="Gene3D" id="3.40.710.10">
    <property type="entry name" value="DD-peptidase/beta-lactamase superfamily"/>
    <property type="match status" value="1"/>
</dbReference>
<dbReference type="Gene3D" id="3.30.450.330">
    <property type="match status" value="1"/>
</dbReference>
<evidence type="ECO:0000313" key="7">
    <source>
        <dbReference type="EMBL" id="KTF04813.1"/>
    </source>
</evidence>
<comment type="caution">
    <text evidence="7">The sequence shown here is derived from an EMBL/GenBank/DDBJ whole genome shotgun (WGS) entry which is preliminary data.</text>
</comment>
<evidence type="ECO:0000256" key="3">
    <source>
        <dbReference type="ARBA" id="ARBA00023136"/>
    </source>
</evidence>
<dbReference type="AlphaFoldDB" id="A0A0W1KMN7"/>
<sequence length="630" mass="67065">MAQDQSVASAIRAGIRRGLGTGKGPDTAARKTTNRRMRATALVVMVLAAILGLRLFYLQVIQAGALSETAREFRWRTYPLEAKRGDIVDANGAVLATSVERYNVRADQTEIAEFVTRDDDGNVTGSGAAAAAKILAPLLDADPAELGGLLLGGEKKSKWQLIASDISPDEWREINALGIRGIYPERFMQRQYPGGTTAGTILGYLGETEESSNPIGRAGIEQQYDDLLSGTEGMIQYEVAAGGAVFPNSERRETPAVDGGSVHLTIDADLQKATEDALNEVVTGQSAEWGAAVVIEVGTGRVLALADSRSPDPANLSASDPKDWNSRAVSAVVEPGSTGKLVTYSAAINEGTVTPLDMFTVASRLEMPNGEVIKDNDEHPTERLTVAGTLAKSYNTGLVQIGDTIEDSVRYQYMMDFGLGARTGIELPGESSGVVYPYENWAGRTHYTTMFGQAWSATTLQLGQMMSVIANKGVYIPLHLVDGVESVDGDYTPTAVGESRQVITEQSAHTMLEMMQAVTDPHSTGWRARVEGYNVAGKTGTAQVPDASGALTKRAGTFVGTIPAEDPKIIFASIIYNAAGAGYGGDTAAAVFSGTAEFAMRQMKVAPSQVPLVRLPWTEAELIESQQSQQ</sequence>
<dbReference type="OrthoDB" id="9789078at2"/>
<keyword evidence="4" id="KW-1133">Transmembrane helix</keyword>
<dbReference type="Pfam" id="PF03717">
    <property type="entry name" value="PBP_dimer"/>
    <property type="match status" value="1"/>
</dbReference>
<dbReference type="STRING" id="59561.AQZ59_00113"/>
<dbReference type="Gene3D" id="3.90.1310.10">
    <property type="entry name" value="Penicillin-binding protein 2a (Domain 2)"/>
    <property type="match status" value="1"/>
</dbReference>
<dbReference type="RefSeq" id="WP_062612171.1">
    <property type="nucleotide sequence ID" value="NZ_CP127099.1"/>
</dbReference>
<keyword evidence="7" id="KW-0808">Transferase</keyword>
<keyword evidence="4" id="KW-0812">Transmembrane</keyword>
<evidence type="ECO:0000256" key="2">
    <source>
        <dbReference type="ARBA" id="ARBA00007171"/>
    </source>
</evidence>
<proteinExistence type="inferred from homology"/>
<dbReference type="SUPFAM" id="SSF56519">
    <property type="entry name" value="Penicillin binding protein dimerisation domain"/>
    <property type="match status" value="1"/>
</dbReference>
<dbReference type="Proteomes" id="UP001225576">
    <property type="component" value="Unassembled WGS sequence"/>
</dbReference>
<dbReference type="InterPro" id="IPR005311">
    <property type="entry name" value="PBP_dimer"/>
</dbReference>